<proteinExistence type="predicted"/>
<comment type="caution">
    <text evidence="1">The sequence shown here is derived from an EMBL/GenBank/DDBJ whole genome shotgun (WGS) entry which is preliminary data.</text>
</comment>
<organism evidence="1 2">
    <name type="scientific">Trichostrongylus colubriformis</name>
    <name type="common">Black scour worm</name>
    <dbReference type="NCBI Taxonomy" id="6319"/>
    <lineage>
        <taxon>Eukaryota</taxon>
        <taxon>Metazoa</taxon>
        <taxon>Ecdysozoa</taxon>
        <taxon>Nematoda</taxon>
        <taxon>Chromadorea</taxon>
        <taxon>Rhabditida</taxon>
        <taxon>Rhabditina</taxon>
        <taxon>Rhabditomorpha</taxon>
        <taxon>Strongyloidea</taxon>
        <taxon>Trichostrongylidae</taxon>
        <taxon>Trichostrongylus</taxon>
    </lineage>
</organism>
<gene>
    <name evidence="1" type="ORF">GCK32_016152</name>
</gene>
<accession>A0AAN8IG59</accession>
<sequence length="87" mass="9828">MALFLRQFNIPECHPSALIPTAMAAHSRMTACVRGGVNICEKSYRNDNLAFEVVQHQLVSTYKKRSISPIIPYHNHSLAEGQTYRPT</sequence>
<dbReference type="Proteomes" id="UP001331761">
    <property type="component" value="Unassembled WGS sequence"/>
</dbReference>
<evidence type="ECO:0000313" key="2">
    <source>
        <dbReference type="Proteomes" id="UP001331761"/>
    </source>
</evidence>
<dbReference type="AlphaFoldDB" id="A0AAN8IG59"/>
<dbReference type="EMBL" id="WIXE01021086">
    <property type="protein sequence ID" value="KAK5968733.1"/>
    <property type="molecule type" value="Genomic_DNA"/>
</dbReference>
<evidence type="ECO:0000313" key="1">
    <source>
        <dbReference type="EMBL" id="KAK5968733.1"/>
    </source>
</evidence>
<name>A0AAN8IG59_TRICO</name>
<reference evidence="1 2" key="1">
    <citation type="submission" date="2019-10" db="EMBL/GenBank/DDBJ databases">
        <title>Assembly and Annotation for the nematode Trichostrongylus colubriformis.</title>
        <authorList>
            <person name="Martin J."/>
        </authorList>
    </citation>
    <scope>NUCLEOTIDE SEQUENCE [LARGE SCALE GENOMIC DNA]</scope>
    <source>
        <strain evidence="1">G859</strain>
        <tissue evidence="1">Whole worm</tissue>
    </source>
</reference>
<protein>
    <submittedName>
        <fullName evidence="1">Uncharacterized protein</fullName>
    </submittedName>
</protein>
<keyword evidence="2" id="KW-1185">Reference proteome</keyword>